<organism evidence="2 3">
    <name type="scientific">Candidatus Woykebacteria bacterium RBG_16_44_10</name>
    <dbReference type="NCBI Taxonomy" id="1802597"/>
    <lineage>
        <taxon>Bacteria</taxon>
        <taxon>Candidatus Woykeibacteriota</taxon>
    </lineage>
</organism>
<keyword evidence="1" id="KW-0812">Transmembrane</keyword>
<evidence type="ECO:0000313" key="2">
    <source>
        <dbReference type="EMBL" id="OGY25955.1"/>
    </source>
</evidence>
<sequence>MREVVNMQDENQTAQAVGVSKTPEATAPLFVKIIVVLMAFTVIGSFLRALLGGRVIDLLAGIIGLGVIWGLWYMRRWGLYLFTLLTVVLVSIPIYLYTTSSLEDKTQLWSSGIQVLFLVYLWSITRRFH</sequence>
<feature type="transmembrane region" description="Helical" evidence="1">
    <location>
        <begin position="79"/>
        <end position="96"/>
    </location>
</feature>
<evidence type="ECO:0000313" key="3">
    <source>
        <dbReference type="Proteomes" id="UP000177588"/>
    </source>
</evidence>
<name>A0A1G1WE26_9BACT</name>
<feature type="transmembrane region" description="Helical" evidence="1">
    <location>
        <begin position="55"/>
        <end position="72"/>
    </location>
</feature>
<feature type="transmembrane region" description="Helical" evidence="1">
    <location>
        <begin position="29"/>
        <end position="49"/>
    </location>
</feature>
<gene>
    <name evidence="2" type="ORF">A2Z24_02450</name>
</gene>
<dbReference type="AlphaFoldDB" id="A0A1G1WE26"/>
<dbReference type="STRING" id="1802597.A2Z24_02450"/>
<evidence type="ECO:0000256" key="1">
    <source>
        <dbReference type="SAM" id="Phobius"/>
    </source>
</evidence>
<accession>A0A1G1WE26</accession>
<dbReference type="Proteomes" id="UP000177588">
    <property type="component" value="Unassembled WGS sequence"/>
</dbReference>
<feature type="transmembrane region" description="Helical" evidence="1">
    <location>
        <begin position="108"/>
        <end position="125"/>
    </location>
</feature>
<dbReference type="EMBL" id="MHCT01000017">
    <property type="protein sequence ID" value="OGY25955.1"/>
    <property type="molecule type" value="Genomic_DNA"/>
</dbReference>
<keyword evidence="1" id="KW-0472">Membrane</keyword>
<proteinExistence type="predicted"/>
<comment type="caution">
    <text evidence="2">The sequence shown here is derived from an EMBL/GenBank/DDBJ whole genome shotgun (WGS) entry which is preliminary data.</text>
</comment>
<keyword evidence="1" id="KW-1133">Transmembrane helix</keyword>
<reference evidence="2 3" key="1">
    <citation type="journal article" date="2016" name="Nat. Commun.">
        <title>Thousands of microbial genomes shed light on interconnected biogeochemical processes in an aquifer system.</title>
        <authorList>
            <person name="Anantharaman K."/>
            <person name="Brown C.T."/>
            <person name="Hug L.A."/>
            <person name="Sharon I."/>
            <person name="Castelle C.J."/>
            <person name="Probst A.J."/>
            <person name="Thomas B.C."/>
            <person name="Singh A."/>
            <person name="Wilkins M.J."/>
            <person name="Karaoz U."/>
            <person name="Brodie E.L."/>
            <person name="Williams K.H."/>
            <person name="Hubbard S.S."/>
            <person name="Banfield J.F."/>
        </authorList>
    </citation>
    <scope>NUCLEOTIDE SEQUENCE [LARGE SCALE GENOMIC DNA]</scope>
</reference>
<protein>
    <submittedName>
        <fullName evidence="2">Uncharacterized protein</fullName>
    </submittedName>
</protein>